<dbReference type="AlphaFoldDB" id="A0A7S2CNW0"/>
<dbReference type="EMBL" id="HBGU01018835">
    <property type="protein sequence ID" value="CAD9430656.1"/>
    <property type="molecule type" value="Transcribed_RNA"/>
</dbReference>
<proteinExistence type="predicted"/>
<name>A0A7S2CNW0_9EUKA</name>
<dbReference type="Gene3D" id="3.40.50.1110">
    <property type="entry name" value="SGNH hydrolase"/>
    <property type="match status" value="1"/>
</dbReference>
<organism evidence="1">
    <name type="scientific">Haptolina brevifila</name>
    <dbReference type="NCBI Taxonomy" id="156173"/>
    <lineage>
        <taxon>Eukaryota</taxon>
        <taxon>Haptista</taxon>
        <taxon>Haptophyta</taxon>
        <taxon>Prymnesiophyceae</taxon>
        <taxon>Prymnesiales</taxon>
        <taxon>Prymnesiaceae</taxon>
        <taxon>Haptolina</taxon>
    </lineage>
</organism>
<sequence>MIEVGGNDLFGGSTQPPREAVVSAYVELLQLVRSLRPSPCLLLAVVCRLDTPMYEAGMAVHPYLPPEGSSPSTLQPSTSPHDLVYECTEAAVARYMEKSGDQHVRVISAPDAQMRWPDDGGGVEHWGASGQRKFAEGLRQAIEELPSELTAPFFSQPHSSALQNK</sequence>
<dbReference type="InterPro" id="IPR036514">
    <property type="entry name" value="SGNH_hydro_sf"/>
</dbReference>
<accession>A0A7S2CNW0</accession>
<protein>
    <recommendedName>
        <fullName evidence="2">SGNH hydrolase-type esterase domain-containing protein</fullName>
    </recommendedName>
</protein>
<evidence type="ECO:0008006" key="2">
    <source>
        <dbReference type="Google" id="ProtNLM"/>
    </source>
</evidence>
<evidence type="ECO:0000313" key="1">
    <source>
        <dbReference type="EMBL" id="CAD9430656.1"/>
    </source>
</evidence>
<gene>
    <name evidence="1" type="ORF">CBRE1094_LOCUS10251</name>
</gene>
<reference evidence="1" key="1">
    <citation type="submission" date="2021-01" db="EMBL/GenBank/DDBJ databases">
        <authorList>
            <person name="Corre E."/>
            <person name="Pelletier E."/>
            <person name="Niang G."/>
            <person name="Scheremetjew M."/>
            <person name="Finn R."/>
            <person name="Kale V."/>
            <person name="Holt S."/>
            <person name="Cochrane G."/>
            <person name="Meng A."/>
            <person name="Brown T."/>
            <person name="Cohen L."/>
        </authorList>
    </citation>
    <scope>NUCLEOTIDE SEQUENCE</scope>
    <source>
        <strain evidence="1">UTEX LB 985</strain>
    </source>
</reference>